<evidence type="ECO:0008006" key="6">
    <source>
        <dbReference type="Google" id="ProtNLM"/>
    </source>
</evidence>
<dbReference type="PATRIC" id="fig|38307.3.peg.3569"/>
<evidence type="ECO:0000313" key="4">
    <source>
        <dbReference type="EMBL" id="OAJ65968.1"/>
    </source>
</evidence>
<keyword evidence="1" id="KW-0175">Coiled coil</keyword>
<accession>A0A1B6VFX8</accession>
<organism evidence="4 5">
    <name type="scientific">Gluconobacter cerinus</name>
    <dbReference type="NCBI Taxonomy" id="38307"/>
    <lineage>
        <taxon>Bacteria</taxon>
        <taxon>Pseudomonadati</taxon>
        <taxon>Pseudomonadota</taxon>
        <taxon>Alphaproteobacteria</taxon>
        <taxon>Acetobacterales</taxon>
        <taxon>Acetobacteraceae</taxon>
        <taxon>Gluconobacter</taxon>
    </lineage>
</organism>
<dbReference type="InterPro" id="IPR040631">
    <property type="entry name" value="LPD30"/>
</dbReference>
<dbReference type="Proteomes" id="UP000077786">
    <property type="component" value="Unassembled WGS sequence"/>
</dbReference>
<protein>
    <recommendedName>
        <fullName evidence="6">Large polyvalent protein associated domain-containing protein</fullName>
    </recommendedName>
</protein>
<reference evidence="4 5" key="1">
    <citation type="submission" date="2016-03" db="EMBL/GenBank/DDBJ databases">
        <title>Draft genome sequence of Gluconobacter cerinus strain CECT 9110.</title>
        <authorList>
            <person name="Sainz F."/>
            <person name="Mas A."/>
            <person name="Torija M.J."/>
        </authorList>
    </citation>
    <scope>NUCLEOTIDE SEQUENCE [LARGE SCALE GENOMIC DNA]</scope>
    <source>
        <strain evidence="4 5">CECT 9110</strain>
    </source>
</reference>
<dbReference type="AlphaFoldDB" id="A0A1B6VFX8"/>
<sequence length="226" mass="24710">MFVPSLAPIQVGTRVYTHLYSRGAGIVMAVYGEPSPTTVRSLSRGGVIMSGGSASYDIVFACGSVSRRLPEAILRGVQWRIEADKGLASPEEIAFLRTHAEEVEAEKVAAEARAKAEHAAEVAALRVNPDYADLEQGDDSSGTLAAKNIRRMLKKAFPKVKFSVRKSHYGSVIVRTEEDLDETATETLKAITSRFKSGYYDWQSDCHLTSNSPWQDVFGSSEFVSD</sequence>
<dbReference type="EMBL" id="LUTU01000030">
    <property type="protein sequence ID" value="OAJ65968.1"/>
    <property type="molecule type" value="Genomic_DNA"/>
</dbReference>
<dbReference type="OrthoDB" id="6465939at2"/>
<name>A0A1B6VFX8_9PROT</name>
<dbReference type="InterPro" id="IPR041311">
    <property type="entry name" value="LPD29"/>
</dbReference>
<proteinExistence type="predicted"/>
<dbReference type="Pfam" id="PF18850">
    <property type="entry name" value="LPD30"/>
    <property type="match status" value="1"/>
</dbReference>
<evidence type="ECO:0000256" key="1">
    <source>
        <dbReference type="SAM" id="Coils"/>
    </source>
</evidence>
<feature type="coiled-coil region" evidence="1">
    <location>
        <begin position="93"/>
        <end position="120"/>
    </location>
</feature>
<evidence type="ECO:0000259" key="2">
    <source>
        <dbReference type="Pfam" id="PF18847"/>
    </source>
</evidence>
<dbReference type="Pfam" id="PF18847">
    <property type="entry name" value="LPD29"/>
    <property type="match status" value="1"/>
</dbReference>
<feature type="domain" description="Large polyvalent protein associated" evidence="3">
    <location>
        <begin position="9"/>
        <end position="129"/>
    </location>
</feature>
<comment type="caution">
    <text evidence="4">The sequence shown here is derived from an EMBL/GenBank/DDBJ whole genome shotgun (WGS) entry which is preliminary data.</text>
</comment>
<evidence type="ECO:0000259" key="3">
    <source>
        <dbReference type="Pfam" id="PF18850"/>
    </source>
</evidence>
<feature type="domain" description="Large polyvalent protein associated" evidence="2">
    <location>
        <begin position="142"/>
        <end position="208"/>
    </location>
</feature>
<gene>
    <name evidence="4" type="ORF">A0123_03397</name>
</gene>
<evidence type="ECO:0000313" key="5">
    <source>
        <dbReference type="Proteomes" id="UP000077786"/>
    </source>
</evidence>
<dbReference type="RefSeq" id="WP_064275703.1">
    <property type="nucleotide sequence ID" value="NZ_LUTU01000030.1"/>
</dbReference>